<name>A0A4S2M0A8_OPIFE</name>
<evidence type="ECO:0000313" key="2">
    <source>
        <dbReference type="EMBL" id="TGZ67589.1"/>
    </source>
</evidence>
<evidence type="ECO:0000313" key="3">
    <source>
        <dbReference type="Proteomes" id="UP000308267"/>
    </source>
</evidence>
<comment type="caution">
    <text evidence="2">The sequence shown here is derived from an EMBL/GenBank/DDBJ whole genome shotgun (WGS) entry which is preliminary data.</text>
</comment>
<dbReference type="OrthoDB" id="6247914at2759"/>
<organism evidence="2 3">
    <name type="scientific">Opisthorchis felineus</name>
    <dbReference type="NCBI Taxonomy" id="147828"/>
    <lineage>
        <taxon>Eukaryota</taxon>
        <taxon>Metazoa</taxon>
        <taxon>Spiralia</taxon>
        <taxon>Lophotrochozoa</taxon>
        <taxon>Platyhelminthes</taxon>
        <taxon>Trematoda</taxon>
        <taxon>Digenea</taxon>
        <taxon>Opisthorchiida</taxon>
        <taxon>Opisthorchiata</taxon>
        <taxon>Opisthorchiidae</taxon>
        <taxon>Opisthorchis</taxon>
    </lineage>
</organism>
<dbReference type="Proteomes" id="UP000308267">
    <property type="component" value="Unassembled WGS sequence"/>
</dbReference>
<dbReference type="AlphaFoldDB" id="A0A4S2M0A8"/>
<feature type="region of interest" description="Disordered" evidence="1">
    <location>
        <begin position="284"/>
        <end position="361"/>
    </location>
</feature>
<protein>
    <submittedName>
        <fullName evidence="2">Uncharacterized protein</fullName>
    </submittedName>
</protein>
<sequence length="399" mass="44004">MLSIEQIDRLPYNDLRKFAKLYKIKSNQKAVKLRLELKKVIRTSELNEEMCASPVVCEEEGVNKLIKPANDLCNQIAVSNPRSPSSARLSTTTLSSGGGLMHSSEVHSANTTSVFVDREADHVCSLNETYEVAEPLFATPEFDVGTQLHEETATSPNSLVVMSQIPEAPSATDNNDRQLKSSNPKTSSAISRVRPIPNFKRIHAQAAAKMESLPQYLERRCQARNETRPPFASPIFRGYMGAMRVGNLKDTINTRAPVPLSDMTNSNYCPAKVNFPRGSSLVESRKLGSQSSGRVKPTLPIKRSASNLPADSAFARRKAYDTHRRLSTTPAKNTTVPQSTTVRDSPLRNSKNPAAPSDPRVTSFRAHVALQKQKAATSAQMNRFIAKRVLVDTNRGMRS</sequence>
<dbReference type="EMBL" id="SJOL01006408">
    <property type="protein sequence ID" value="TGZ67589.1"/>
    <property type="molecule type" value="Genomic_DNA"/>
</dbReference>
<evidence type="ECO:0000256" key="1">
    <source>
        <dbReference type="SAM" id="MobiDB-lite"/>
    </source>
</evidence>
<feature type="compositionally biased region" description="Polar residues" evidence="1">
    <location>
        <begin position="180"/>
        <end position="189"/>
    </location>
</feature>
<feature type="region of interest" description="Disordered" evidence="1">
    <location>
        <begin position="168"/>
        <end position="189"/>
    </location>
</feature>
<accession>A0A4S2M0A8</accession>
<proteinExistence type="predicted"/>
<keyword evidence="3" id="KW-1185">Reference proteome</keyword>
<reference evidence="2 3" key="1">
    <citation type="journal article" date="2019" name="BMC Genomics">
        <title>New insights from Opisthorchis felineus genome: update on genomics of the epidemiologically important liver flukes.</title>
        <authorList>
            <person name="Ershov N.I."/>
            <person name="Mordvinov V.A."/>
            <person name="Prokhortchouk E.B."/>
            <person name="Pakharukova M.Y."/>
            <person name="Gunbin K.V."/>
            <person name="Ustyantsev K."/>
            <person name="Genaev M.A."/>
            <person name="Blinov A.G."/>
            <person name="Mazur A."/>
            <person name="Boulygina E."/>
            <person name="Tsygankova S."/>
            <person name="Khrameeva E."/>
            <person name="Chekanov N."/>
            <person name="Fan G."/>
            <person name="Xiao A."/>
            <person name="Zhang H."/>
            <person name="Xu X."/>
            <person name="Yang H."/>
            <person name="Solovyev V."/>
            <person name="Lee S.M."/>
            <person name="Liu X."/>
            <person name="Afonnikov D.A."/>
            <person name="Skryabin K.G."/>
        </authorList>
    </citation>
    <scope>NUCLEOTIDE SEQUENCE [LARGE SCALE GENOMIC DNA]</scope>
    <source>
        <strain evidence="2">AK-0245</strain>
        <tissue evidence="2">Whole organism</tissue>
    </source>
</reference>
<feature type="compositionally biased region" description="Polar residues" evidence="1">
    <location>
        <begin position="327"/>
        <end position="352"/>
    </location>
</feature>
<gene>
    <name evidence="2" type="ORF">CRM22_004680</name>
</gene>